<name>A0A1F8EEH2_9BACT</name>
<dbReference type="InterPro" id="IPR050238">
    <property type="entry name" value="DNA_Rep/Repair_Clamp_Loader"/>
</dbReference>
<accession>A0A1F8EEH2</accession>
<dbReference type="PANTHER" id="PTHR11669:SF8">
    <property type="entry name" value="DNA POLYMERASE III SUBUNIT DELTA"/>
    <property type="match status" value="1"/>
</dbReference>
<dbReference type="Proteomes" id="UP000176893">
    <property type="component" value="Unassembled WGS sequence"/>
</dbReference>
<sequence length="243" mass="28035">MNWKTIGFDKNKKYFLDAIKNGNLSHAYIFCGPDGIGKKLFAYDLFSFINQREPEGDPDFKLLTPRLEDDETKIYIEDVRNLKSYLSLKSYRGPYKFVVINDADRLVPEAANAFLKILEEPSLFTVIILVSSQPKLILPTVLSRCEKVQFLPPEEKTINKETAKAVAEFISIARQGITERMQYAEKLFADKNYQNLVIGLIHTIRSRENPNHKVLKNLLKLNSLLSRPQFNHRLALENFLINL</sequence>
<dbReference type="Gene3D" id="3.40.50.300">
    <property type="entry name" value="P-loop containing nucleotide triphosphate hydrolases"/>
    <property type="match status" value="1"/>
</dbReference>
<gene>
    <name evidence="1" type="ORF">A2649_03945</name>
</gene>
<dbReference type="EMBL" id="MGJB01000001">
    <property type="protein sequence ID" value="OGM99264.1"/>
    <property type="molecule type" value="Genomic_DNA"/>
</dbReference>
<evidence type="ECO:0008006" key="3">
    <source>
        <dbReference type="Google" id="ProtNLM"/>
    </source>
</evidence>
<dbReference type="Pfam" id="PF13177">
    <property type="entry name" value="DNA_pol3_delta2"/>
    <property type="match status" value="1"/>
</dbReference>
<proteinExistence type="predicted"/>
<organism evidence="1 2">
    <name type="scientific">Candidatus Yanofskybacteria bacterium RIFCSPHIGHO2_01_FULL_41_26</name>
    <dbReference type="NCBI Taxonomy" id="1802661"/>
    <lineage>
        <taxon>Bacteria</taxon>
        <taxon>Candidatus Yanofskyibacteriota</taxon>
    </lineage>
</organism>
<reference evidence="1 2" key="1">
    <citation type="journal article" date="2016" name="Nat. Commun.">
        <title>Thousands of microbial genomes shed light on interconnected biogeochemical processes in an aquifer system.</title>
        <authorList>
            <person name="Anantharaman K."/>
            <person name="Brown C.T."/>
            <person name="Hug L.A."/>
            <person name="Sharon I."/>
            <person name="Castelle C.J."/>
            <person name="Probst A.J."/>
            <person name="Thomas B.C."/>
            <person name="Singh A."/>
            <person name="Wilkins M.J."/>
            <person name="Karaoz U."/>
            <person name="Brodie E.L."/>
            <person name="Williams K.H."/>
            <person name="Hubbard S.S."/>
            <person name="Banfield J.F."/>
        </authorList>
    </citation>
    <scope>NUCLEOTIDE SEQUENCE [LARGE SCALE GENOMIC DNA]</scope>
</reference>
<evidence type="ECO:0000313" key="2">
    <source>
        <dbReference type="Proteomes" id="UP000176893"/>
    </source>
</evidence>
<dbReference type="STRING" id="1802661.A2649_03945"/>
<dbReference type="SUPFAM" id="SSF52540">
    <property type="entry name" value="P-loop containing nucleoside triphosphate hydrolases"/>
    <property type="match status" value="1"/>
</dbReference>
<protein>
    <recommendedName>
        <fullName evidence="3">DNA polymerase III subunit delta</fullName>
    </recommendedName>
</protein>
<dbReference type="PANTHER" id="PTHR11669">
    <property type="entry name" value="REPLICATION FACTOR C / DNA POLYMERASE III GAMMA-TAU SUBUNIT"/>
    <property type="match status" value="1"/>
</dbReference>
<dbReference type="InterPro" id="IPR027417">
    <property type="entry name" value="P-loop_NTPase"/>
</dbReference>
<dbReference type="GO" id="GO:0006261">
    <property type="term" value="P:DNA-templated DNA replication"/>
    <property type="evidence" value="ECO:0007669"/>
    <property type="project" value="TreeGrafter"/>
</dbReference>
<comment type="caution">
    <text evidence="1">The sequence shown here is derived from an EMBL/GenBank/DDBJ whole genome shotgun (WGS) entry which is preliminary data.</text>
</comment>
<dbReference type="AlphaFoldDB" id="A0A1F8EEH2"/>
<evidence type="ECO:0000313" key="1">
    <source>
        <dbReference type="EMBL" id="OGM99264.1"/>
    </source>
</evidence>